<feature type="compositionally biased region" description="Basic and acidic residues" evidence="1">
    <location>
        <begin position="841"/>
        <end position="850"/>
    </location>
</feature>
<comment type="caution">
    <text evidence="2">The sequence shown here is derived from an EMBL/GenBank/DDBJ whole genome shotgun (WGS) entry which is preliminary data.</text>
</comment>
<organism evidence="2 3">
    <name type="scientific">Cryptosporidium ubiquitum</name>
    <dbReference type="NCBI Taxonomy" id="857276"/>
    <lineage>
        <taxon>Eukaryota</taxon>
        <taxon>Sar</taxon>
        <taxon>Alveolata</taxon>
        <taxon>Apicomplexa</taxon>
        <taxon>Conoidasida</taxon>
        <taxon>Coccidia</taxon>
        <taxon>Eucoccidiorida</taxon>
        <taxon>Eimeriorina</taxon>
        <taxon>Cryptosporidiidae</taxon>
        <taxon>Cryptosporidium</taxon>
    </lineage>
</organism>
<dbReference type="AlphaFoldDB" id="A0A1J4MGK5"/>
<feature type="compositionally biased region" description="Polar residues" evidence="1">
    <location>
        <begin position="354"/>
        <end position="373"/>
    </location>
</feature>
<proteinExistence type="predicted"/>
<dbReference type="EMBL" id="LRBP01000016">
    <property type="protein sequence ID" value="OII73336.1"/>
    <property type="molecule type" value="Genomic_DNA"/>
</dbReference>
<evidence type="ECO:0000256" key="1">
    <source>
        <dbReference type="SAM" id="MobiDB-lite"/>
    </source>
</evidence>
<feature type="compositionally biased region" description="Low complexity" evidence="1">
    <location>
        <begin position="272"/>
        <end position="307"/>
    </location>
</feature>
<feature type="region of interest" description="Disordered" evidence="1">
    <location>
        <begin position="201"/>
        <end position="255"/>
    </location>
</feature>
<keyword evidence="3" id="KW-1185">Reference proteome</keyword>
<feature type="region of interest" description="Disordered" evidence="1">
    <location>
        <begin position="610"/>
        <end position="629"/>
    </location>
</feature>
<feature type="compositionally biased region" description="Low complexity" evidence="1">
    <location>
        <begin position="230"/>
        <end position="253"/>
    </location>
</feature>
<feature type="region of interest" description="Disordered" evidence="1">
    <location>
        <begin position="270"/>
        <end position="387"/>
    </location>
</feature>
<feature type="compositionally biased region" description="Low complexity" evidence="1">
    <location>
        <begin position="378"/>
        <end position="387"/>
    </location>
</feature>
<accession>A0A1J4MGK5</accession>
<sequence>MNGGFGGRNHNISDNNLNYSLPNNSIQPQYISGSSNRIDGIQEASNLPNLRLNFMGNEGSDHIEHQLRTNNGVLNGSHSINQKVNQGSFGQNIYDMKRSIPGQMGAKSLASLRVGVNQPQGINHNQQAGIQYGDIQPDGNPSTSIGAIQESNMPSYNMEMGYRGSSSSGNIGSQSIQNHLDSSANTQYMDIHGISVQNSYLNSQSQPRSVSQTRSLSHSRTQSQPRPMVQHQQQHRYQQQQKQKQQVQHQNQHLSSQEYFHSHQQYIQGFPQSHSQSQTQIQNQTQTQTQTQTQMHSQSQMHSQTQILSQTQSRPFTQSQTLKNTQTQYYSHSQPNNTQQSFSNPMTHPLVHPYSQTNPGIQSISQKSSAELSKTQRHSSSSSNLHSNLGTVQASHIQQNFQNFSSSNISQRQVDNGLKNANRGIINGPHVLYNKAEETGTTGGVTQYRSKPYSQQNHKYASQQQVNSSSSVIHPNYVQSYSQGSSSNINGVGEIESKSISQHTSNIGYKTRSIDLGVCSFQVNVPNNISDDLRNSIIRLVPKEQLNSVFFLVSSLISKSIQFRDFHARLTAILRSSQLVEILENMLREYFQQNASSSLFKQSGVNQKVLPDSRSQISHPNISQASGGRSDYFTISQSQYSSGINSNSQIYDGTLFGSMISHSHSKKSISRHGGHYNMHAKEDILLQMLKHARSKSATGLIGIDITGPSSYLTKLISNQNIQNKCMVLEEESISPETLNIWSEKLNSYGRYLLSCDGSLNLKFENSNKVSGTSRLGRVVKFGTQPDLEKSVFSTQAVKTVYKLASFYIRDILKFILDEENKSNKELNDQDFEEEGIDEEEGQQKQREKKNLPVNGNFAENGKIIEHNQIDNLKDISFNDKDSNTKSSNSCNFGMGKSIGGKGLGMKLTLSGNVSSVKPVMITSLWSCIYKSLRYNMNRYNACEPNAFHNIIIQNRSGHSRDQCSNYILIPESMYRCVESWLLSNAYNQWDKLTIL</sequence>
<dbReference type="VEuPathDB" id="CryptoDB:cubi_02548"/>
<feature type="compositionally biased region" description="Acidic residues" evidence="1">
    <location>
        <begin position="828"/>
        <end position="840"/>
    </location>
</feature>
<name>A0A1J4MGK5_9CRYT</name>
<reference evidence="2 3" key="1">
    <citation type="submission" date="2016-10" db="EMBL/GenBank/DDBJ databases">
        <title>Reductive evolution of mitochondrial metabolism and differential evolution of invasion-related proteins in Cryptosporidium.</title>
        <authorList>
            <person name="Liu S."/>
            <person name="Roellig D.M."/>
            <person name="Guo Y."/>
            <person name="Li N."/>
            <person name="Frace M.A."/>
            <person name="Tang K."/>
            <person name="Zhang L."/>
            <person name="Feng Y."/>
            <person name="Xiao L."/>
        </authorList>
    </citation>
    <scope>NUCLEOTIDE SEQUENCE [LARGE SCALE GENOMIC DNA]</scope>
    <source>
        <strain evidence="2">39726</strain>
    </source>
</reference>
<gene>
    <name evidence="2" type="ORF">cubi_02548</name>
</gene>
<feature type="compositionally biased region" description="Polar residues" evidence="1">
    <location>
        <begin position="308"/>
        <end position="346"/>
    </location>
</feature>
<evidence type="ECO:0000313" key="2">
    <source>
        <dbReference type="EMBL" id="OII73336.1"/>
    </source>
</evidence>
<dbReference type="RefSeq" id="XP_028874679.1">
    <property type="nucleotide sequence ID" value="XM_029019559.1"/>
</dbReference>
<dbReference type="GeneID" id="39979338"/>
<dbReference type="OrthoDB" id="342977at2759"/>
<feature type="region of interest" description="Disordered" evidence="1">
    <location>
        <begin position="825"/>
        <end position="855"/>
    </location>
</feature>
<feature type="compositionally biased region" description="Polar residues" evidence="1">
    <location>
        <begin position="613"/>
        <end position="629"/>
    </location>
</feature>
<feature type="compositionally biased region" description="Polar residues" evidence="1">
    <location>
        <begin position="201"/>
        <end position="225"/>
    </location>
</feature>
<feature type="region of interest" description="Disordered" evidence="1">
    <location>
        <begin position="156"/>
        <end position="177"/>
    </location>
</feature>
<feature type="compositionally biased region" description="Low complexity" evidence="1">
    <location>
        <begin position="165"/>
        <end position="177"/>
    </location>
</feature>
<evidence type="ECO:0000313" key="3">
    <source>
        <dbReference type="Proteomes" id="UP000186176"/>
    </source>
</evidence>
<dbReference type="Proteomes" id="UP000186176">
    <property type="component" value="Unassembled WGS sequence"/>
</dbReference>
<protein>
    <submittedName>
        <fullName evidence="2">Uncharacterized protein</fullName>
    </submittedName>
</protein>